<dbReference type="Pfam" id="PF03759">
    <property type="entry name" value="PRONE"/>
    <property type="match status" value="1"/>
</dbReference>
<name>A0AAD4JPD3_PERFH</name>
<keyword evidence="5" id="KW-1185">Reference proteome</keyword>
<gene>
    <name evidence="4" type="ORF">C2S53_008511</name>
</gene>
<proteinExistence type="predicted"/>
<accession>A0AAD4JPD3</accession>
<keyword evidence="1 2" id="KW-0344">Guanine-nucleotide releasing factor</keyword>
<comment type="caution">
    <text evidence="4">The sequence shown here is derived from an EMBL/GenBank/DDBJ whole genome shotgun (WGS) entry which is preliminary data.</text>
</comment>
<dbReference type="PROSITE" id="PS51334">
    <property type="entry name" value="PRONE"/>
    <property type="match status" value="1"/>
</dbReference>
<feature type="domain" description="PRONE" evidence="3">
    <location>
        <begin position="1"/>
        <end position="71"/>
    </location>
</feature>
<dbReference type="GO" id="GO:0005085">
    <property type="term" value="F:guanyl-nucleotide exchange factor activity"/>
    <property type="evidence" value="ECO:0007669"/>
    <property type="project" value="UniProtKB-UniRule"/>
</dbReference>
<evidence type="ECO:0000256" key="2">
    <source>
        <dbReference type="PROSITE-ProRule" id="PRU00663"/>
    </source>
</evidence>
<dbReference type="PANTHER" id="PTHR33101:SF10">
    <property type="entry name" value="ROP GUANINE NUCLEOTIDE EXCHANGE FACTOR 12"/>
    <property type="match status" value="1"/>
</dbReference>
<dbReference type="InterPro" id="IPR005512">
    <property type="entry name" value="PRONE_dom"/>
</dbReference>
<dbReference type="EMBL" id="SDAM02000017">
    <property type="protein sequence ID" value="KAH6837538.1"/>
    <property type="molecule type" value="Genomic_DNA"/>
</dbReference>
<evidence type="ECO:0000313" key="5">
    <source>
        <dbReference type="Proteomes" id="UP001190926"/>
    </source>
</evidence>
<evidence type="ECO:0000256" key="1">
    <source>
        <dbReference type="ARBA" id="ARBA00022658"/>
    </source>
</evidence>
<dbReference type="AlphaFoldDB" id="A0AAD4JPD3"/>
<reference evidence="4 5" key="1">
    <citation type="journal article" date="2021" name="Nat. Commun.">
        <title>Incipient diploidization of the medicinal plant Perilla within 10,000 years.</title>
        <authorList>
            <person name="Zhang Y."/>
            <person name="Shen Q."/>
            <person name="Leng L."/>
            <person name="Zhang D."/>
            <person name="Chen S."/>
            <person name="Shi Y."/>
            <person name="Ning Z."/>
            <person name="Chen S."/>
        </authorList>
    </citation>
    <scope>NUCLEOTIDE SEQUENCE [LARGE SCALE GENOMIC DNA]</scope>
    <source>
        <strain evidence="5">cv. PC099</strain>
    </source>
</reference>
<sequence>MALGKCMFQKIENGFPESALEISKIQYNKDVGLSILESYSRVLETLANMMISHIKDVLYANSLIVTSPDQYGDAMDF</sequence>
<organism evidence="4 5">
    <name type="scientific">Perilla frutescens var. hirtella</name>
    <name type="common">Perilla citriodora</name>
    <name type="synonym">Perilla setoyensis</name>
    <dbReference type="NCBI Taxonomy" id="608512"/>
    <lineage>
        <taxon>Eukaryota</taxon>
        <taxon>Viridiplantae</taxon>
        <taxon>Streptophyta</taxon>
        <taxon>Embryophyta</taxon>
        <taxon>Tracheophyta</taxon>
        <taxon>Spermatophyta</taxon>
        <taxon>Magnoliopsida</taxon>
        <taxon>eudicotyledons</taxon>
        <taxon>Gunneridae</taxon>
        <taxon>Pentapetalae</taxon>
        <taxon>asterids</taxon>
        <taxon>lamiids</taxon>
        <taxon>Lamiales</taxon>
        <taxon>Lamiaceae</taxon>
        <taxon>Nepetoideae</taxon>
        <taxon>Elsholtzieae</taxon>
        <taxon>Perilla</taxon>
    </lineage>
</organism>
<dbReference type="Proteomes" id="UP001190926">
    <property type="component" value="Unassembled WGS sequence"/>
</dbReference>
<dbReference type="PANTHER" id="PTHR33101">
    <property type="entry name" value="ROP GUANINE NUCLEOTIDE EXCHANGE FACTOR 1"/>
    <property type="match status" value="1"/>
</dbReference>
<evidence type="ECO:0000259" key="3">
    <source>
        <dbReference type="PROSITE" id="PS51334"/>
    </source>
</evidence>
<evidence type="ECO:0000313" key="4">
    <source>
        <dbReference type="EMBL" id="KAH6837538.1"/>
    </source>
</evidence>
<dbReference type="Gene3D" id="1.20.58.2010">
    <property type="entry name" value="PRONE domain, subdomain 1"/>
    <property type="match status" value="1"/>
</dbReference>
<dbReference type="InterPro" id="IPR038937">
    <property type="entry name" value="RopGEF"/>
</dbReference>
<protein>
    <submittedName>
        <fullName evidence="4">Rop guanine nucleotide exchange factor-like protein</fullName>
    </submittedName>
</protein>